<sequence>MKVILLGLAAAAVATDQTNRATYGKQPAYGAYKPPSQPAYNRQPSYNQDGYGKQPAYGHNVDDKQPDYGYGKQPSNGYGDNHGYGDYSGDIETAPISDEDRFRRFYDNLKICKAENALESCIISSASRADCMSAARIKQCTSSFITGLCSDLETTTTKAFDNGYVKCSADTCTDAALADSLLVYNKLLRDVNTALDVTPQFDQWSFTTIKLALASTRNHADCVIKGFLNYLDGCAASSELPKRDLVCLDEALNNGKCEWGRETADGWNLAQFLKTYGQVAFNNVVSSMQHRFGVSNERGIDKAITEVLLSVMQESTQVVQTVNTKYDFTNKVTSVDVCAVTLPEYQLDAEDGTDVSTVLFHFAKTEQDAFNSLVYGETVYDNRAPDDTTKVNLYDKCETFLRRRRRPLSKARARTGREDCEAKITAMDDATLNPLACGADHDAEHGFTGYLDTTHWCNIGRRELGNQGDKCFTYSGYSIFFLESGETQDLTLEAIPDSHLTQWQMHVGCCKSYATVLQELQDTWAAKYESRYETDYHYRGYKPTKNAPTDEHYRTLLEEDTLLEEGGYSKAPTKPTVVSPKYDCKNAAYEATILSRAAEVTKDTYFGQLTVRTGDASTTTNDIDNVNKALNEELEEWFHRCTKLHDDYGHEVSTWCLSIHEFWYPKCTATPTDTSVACPTAIQAWYAAHPDAEALPQPASTYGATHNDAATPVYENTDTVYSNHRQHTCYMAASPAYVDVCDSLHVSWDIATVVPIVSTKCFPQSCVLAQLSQCMDIPEPTYMAIGYDYVAEPTDDYNGYRPSSYQRPSSYATYNQYSRATLRVRRQARRIWLPWALSQVVLRKPKAAEATYKLV</sequence>
<evidence type="ECO:0000256" key="2">
    <source>
        <dbReference type="SAM" id="SignalP"/>
    </source>
</evidence>
<feature type="signal peptide" evidence="2">
    <location>
        <begin position="1"/>
        <end position="15"/>
    </location>
</feature>
<evidence type="ECO:0000313" key="4">
    <source>
        <dbReference type="Proteomes" id="UP000030745"/>
    </source>
</evidence>
<organism evidence="3 4">
    <name type="scientific">Saprolegnia parasitica (strain CBS 223.65)</name>
    <dbReference type="NCBI Taxonomy" id="695850"/>
    <lineage>
        <taxon>Eukaryota</taxon>
        <taxon>Sar</taxon>
        <taxon>Stramenopiles</taxon>
        <taxon>Oomycota</taxon>
        <taxon>Saprolegniomycetes</taxon>
        <taxon>Saprolegniales</taxon>
        <taxon>Saprolegniaceae</taxon>
        <taxon>Saprolegnia</taxon>
    </lineage>
</organism>
<dbReference type="OMA" id="YKPAEHK"/>
<evidence type="ECO:0000313" key="3">
    <source>
        <dbReference type="EMBL" id="KDO17706.1"/>
    </source>
</evidence>
<dbReference type="RefSeq" id="XP_012211587.1">
    <property type="nucleotide sequence ID" value="XM_012356197.1"/>
</dbReference>
<dbReference type="AlphaFoldDB" id="A0A067BTW5"/>
<dbReference type="Proteomes" id="UP000030745">
    <property type="component" value="Unassembled WGS sequence"/>
</dbReference>
<gene>
    <name evidence="3" type="ORF">SPRG_16895</name>
</gene>
<name>A0A067BTW5_SAPPC</name>
<accession>A0A067BTW5</accession>
<keyword evidence="2" id="KW-0732">Signal</keyword>
<feature type="region of interest" description="Disordered" evidence="1">
    <location>
        <begin position="25"/>
        <end position="75"/>
    </location>
</feature>
<dbReference type="EMBL" id="KK583586">
    <property type="protein sequence ID" value="KDO17706.1"/>
    <property type="molecule type" value="Genomic_DNA"/>
</dbReference>
<feature type="chain" id="PRO_5013334370" evidence="2">
    <location>
        <begin position="16"/>
        <end position="855"/>
    </location>
</feature>
<dbReference type="VEuPathDB" id="FungiDB:SPRG_16895"/>
<dbReference type="KEGG" id="spar:SPRG_16895"/>
<dbReference type="GeneID" id="24138478"/>
<protein>
    <submittedName>
        <fullName evidence="3">Uncharacterized protein</fullName>
    </submittedName>
</protein>
<keyword evidence="4" id="KW-1185">Reference proteome</keyword>
<proteinExistence type="predicted"/>
<evidence type="ECO:0000256" key="1">
    <source>
        <dbReference type="SAM" id="MobiDB-lite"/>
    </source>
</evidence>
<feature type="compositionally biased region" description="Polar residues" evidence="1">
    <location>
        <begin position="38"/>
        <end position="48"/>
    </location>
</feature>
<reference evidence="3 4" key="1">
    <citation type="journal article" date="2013" name="PLoS Genet.">
        <title>Distinctive expansion of potential virulence genes in the genome of the oomycete fish pathogen Saprolegnia parasitica.</title>
        <authorList>
            <person name="Jiang R.H."/>
            <person name="de Bruijn I."/>
            <person name="Haas B.J."/>
            <person name="Belmonte R."/>
            <person name="Lobach L."/>
            <person name="Christie J."/>
            <person name="van den Ackerveken G."/>
            <person name="Bottin A."/>
            <person name="Bulone V."/>
            <person name="Diaz-Moreno S.M."/>
            <person name="Dumas B."/>
            <person name="Fan L."/>
            <person name="Gaulin E."/>
            <person name="Govers F."/>
            <person name="Grenville-Briggs L.J."/>
            <person name="Horner N.R."/>
            <person name="Levin J.Z."/>
            <person name="Mammella M."/>
            <person name="Meijer H.J."/>
            <person name="Morris P."/>
            <person name="Nusbaum C."/>
            <person name="Oome S."/>
            <person name="Phillips A.J."/>
            <person name="van Rooyen D."/>
            <person name="Rzeszutek E."/>
            <person name="Saraiva M."/>
            <person name="Secombes C.J."/>
            <person name="Seidl M.F."/>
            <person name="Snel B."/>
            <person name="Stassen J.H."/>
            <person name="Sykes S."/>
            <person name="Tripathy S."/>
            <person name="van den Berg H."/>
            <person name="Vega-Arreguin J.C."/>
            <person name="Wawra S."/>
            <person name="Young S.K."/>
            <person name="Zeng Q."/>
            <person name="Dieguez-Uribeondo J."/>
            <person name="Russ C."/>
            <person name="Tyler B.M."/>
            <person name="van West P."/>
        </authorList>
    </citation>
    <scope>NUCLEOTIDE SEQUENCE [LARGE SCALE GENOMIC DNA]</scope>
    <source>
        <strain evidence="3 4">CBS 223.65</strain>
    </source>
</reference>